<name>A0A1S6XY42_ENTCL</name>
<organism evidence="2">
    <name type="scientific">Enterobacter cloacae</name>
    <dbReference type="NCBI Taxonomy" id="550"/>
    <lineage>
        <taxon>Bacteria</taxon>
        <taxon>Pseudomonadati</taxon>
        <taxon>Pseudomonadota</taxon>
        <taxon>Gammaproteobacteria</taxon>
        <taxon>Enterobacterales</taxon>
        <taxon>Enterobacteriaceae</taxon>
        <taxon>Enterobacter</taxon>
        <taxon>Enterobacter cloacae complex</taxon>
    </lineage>
</organism>
<evidence type="ECO:0000313" key="2">
    <source>
        <dbReference type="EMBL" id="AQX35359.1"/>
    </source>
</evidence>
<dbReference type="InterPro" id="IPR040442">
    <property type="entry name" value="Pyrv_kinase-like_dom_sf"/>
</dbReference>
<dbReference type="Pfam" id="PF13714">
    <property type="entry name" value="PEP_mutase"/>
    <property type="match status" value="1"/>
</dbReference>
<dbReference type="AlphaFoldDB" id="A0A1S6XY42"/>
<dbReference type="EMBL" id="KX858825">
    <property type="protein sequence ID" value="AQX35359.1"/>
    <property type="molecule type" value="Genomic_DNA"/>
</dbReference>
<dbReference type="PANTHER" id="PTHR42905">
    <property type="entry name" value="PHOSPHOENOLPYRUVATE CARBOXYLASE"/>
    <property type="match status" value="1"/>
</dbReference>
<dbReference type="Gene3D" id="3.20.20.60">
    <property type="entry name" value="Phosphoenolpyruvate-binding domains"/>
    <property type="match status" value="1"/>
</dbReference>
<gene>
    <name evidence="2" type="ORF">PIMI5_00042</name>
</gene>
<keyword evidence="1" id="KW-0479">Metal-binding</keyword>
<keyword evidence="2" id="KW-0614">Plasmid</keyword>
<dbReference type="InterPro" id="IPR039556">
    <property type="entry name" value="ICL/PEPM"/>
</dbReference>
<dbReference type="PANTHER" id="PTHR42905:SF5">
    <property type="entry name" value="CARBOXYVINYL-CARBOXYPHOSPHONATE PHOSPHORYLMUTASE, CHLOROPLASTIC"/>
    <property type="match status" value="1"/>
</dbReference>
<dbReference type="SUPFAM" id="SSF51621">
    <property type="entry name" value="Phosphoenolpyruvate/pyruvate domain"/>
    <property type="match status" value="1"/>
</dbReference>
<dbReference type="GO" id="GO:0016833">
    <property type="term" value="F:oxo-acid-lyase activity"/>
    <property type="evidence" value="ECO:0007669"/>
    <property type="project" value="UniProtKB-ARBA"/>
</dbReference>
<sequence>MTQNPLAKKIKKTGIIVAPGCHDALGAKIIEKAGFESVYMTGNGLSATLIGAPDIGLLTMSEMVERGRALAQAVDIPVIADADTGYGNVNNVKRTVTAYAAAGVSAIHLEDQVSPKRCGAMTGLSLISLDEHIDKIRSACSARSGSELLIIARSDARIPNGFADALKRGKAYANAGADLVLLEMLQTDDEIREACRKINAPMMFNFVEGKTPPLTAKQFENLGVKVLSFPISATLSYARMMTTLMAHIKDAGTTIGAPQPLMSLDEYGQLLGVHKYL</sequence>
<dbReference type="InterPro" id="IPR015813">
    <property type="entry name" value="Pyrv/PenolPyrv_kinase-like_dom"/>
</dbReference>
<dbReference type="GO" id="GO:0046872">
    <property type="term" value="F:metal ion binding"/>
    <property type="evidence" value="ECO:0007669"/>
    <property type="project" value="UniProtKB-KW"/>
</dbReference>
<protein>
    <submittedName>
        <fullName evidence="2">ICL_PEPM domain protein</fullName>
    </submittedName>
</protein>
<accession>A0A1S6XY42</accession>
<proteinExistence type="predicted"/>
<dbReference type="CDD" id="cd00377">
    <property type="entry name" value="ICL_PEPM"/>
    <property type="match status" value="1"/>
</dbReference>
<evidence type="ECO:0000256" key="1">
    <source>
        <dbReference type="ARBA" id="ARBA00022723"/>
    </source>
</evidence>
<geneLocation type="plasmid" evidence="2">
    <name>pIMI-5</name>
</geneLocation>
<reference evidence="2" key="1">
    <citation type="journal article" date="2017" name="Antimicrob. Agents Chemother.">
        <title>Enterobacter cloacae Complex Isolates Harboring blaNMC-A or blaIMI-Type Class A Carbapenemase Genes on Novel Chromosomal Integrative Elements and Plasmids.</title>
        <authorList>
            <person name="Boyd D.A."/>
            <person name="Mataseje L.F."/>
            <person name="Davidson R."/>
            <person name="Delport J.A."/>
            <person name="Fuller J."/>
            <person name="Hoang L."/>
            <person name="Lefebvre B."/>
            <person name="Levett P.N."/>
            <person name="Roscoe D.L."/>
            <person name="Willey B.M."/>
            <person name="Mulvey M.R."/>
        </authorList>
    </citation>
    <scope>NUCLEOTIDE SEQUENCE</scope>
    <source>
        <strain evidence="2">N13-1531</strain>
        <plasmid evidence="2">pIMI-5</plasmid>
    </source>
</reference>